<organism evidence="10 11">
    <name type="scientific">Zingiber officinale</name>
    <name type="common">Ginger</name>
    <name type="synonym">Amomum zingiber</name>
    <dbReference type="NCBI Taxonomy" id="94328"/>
    <lineage>
        <taxon>Eukaryota</taxon>
        <taxon>Viridiplantae</taxon>
        <taxon>Streptophyta</taxon>
        <taxon>Embryophyta</taxon>
        <taxon>Tracheophyta</taxon>
        <taxon>Spermatophyta</taxon>
        <taxon>Magnoliopsida</taxon>
        <taxon>Liliopsida</taxon>
        <taxon>Zingiberales</taxon>
        <taxon>Zingiberaceae</taxon>
        <taxon>Zingiber</taxon>
    </lineage>
</organism>
<dbReference type="Pfam" id="PF00759">
    <property type="entry name" value="Glyco_hydro_9"/>
    <property type="match status" value="1"/>
</dbReference>
<sequence length="150" mass="17030">MFLLPLISFARRLITKRNNVSWMGNSGLRDGLSDQSYGRSLSSGFYDVGDIIKLTFPLSFSMTMLNTTNNIIVEVGQGLASSGSKINDHYCWMRLEDIDYRCWLPSAGLGAPTSPQRLLLLRCSFHCLQRRQGQLPQARPWRFHSLEVCL</sequence>
<keyword evidence="6" id="KW-0119">Carbohydrate metabolism</keyword>
<evidence type="ECO:0000256" key="7">
    <source>
        <dbReference type="ARBA" id="ARBA00023295"/>
    </source>
</evidence>
<evidence type="ECO:0000313" key="11">
    <source>
        <dbReference type="Proteomes" id="UP000734854"/>
    </source>
</evidence>
<dbReference type="EMBL" id="JACMSC010000020">
    <property type="protein sequence ID" value="KAG6472478.1"/>
    <property type="molecule type" value="Genomic_DNA"/>
</dbReference>
<dbReference type="SUPFAM" id="SSF48208">
    <property type="entry name" value="Six-hairpin glycosidases"/>
    <property type="match status" value="1"/>
</dbReference>
<feature type="domain" description="Glycoside hydrolase family 9" evidence="9">
    <location>
        <begin position="16"/>
        <end position="66"/>
    </location>
</feature>
<evidence type="ECO:0000313" key="10">
    <source>
        <dbReference type="EMBL" id="KAG6472478.1"/>
    </source>
</evidence>
<comment type="catalytic activity">
    <reaction evidence="1">
        <text>Endohydrolysis of (1-&gt;4)-beta-D-glucosidic linkages in cellulose, lichenin and cereal beta-D-glucans.</text>
        <dbReference type="EC" id="3.2.1.4"/>
    </reaction>
</comment>
<accession>A0A8J5ES65</accession>
<dbReference type="PANTHER" id="PTHR22298">
    <property type="entry name" value="ENDO-1,4-BETA-GLUCANASE"/>
    <property type="match status" value="1"/>
</dbReference>
<dbReference type="GO" id="GO:0008810">
    <property type="term" value="F:cellulase activity"/>
    <property type="evidence" value="ECO:0007669"/>
    <property type="project" value="UniProtKB-EC"/>
</dbReference>
<evidence type="ECO:0000259" key="9">
    <source>
        <dbReference type="Pfam" id="PF00759"/>
    </source>
</evidence>
<reference evidence="10 11" key="1">
    <citation type="submission" date="2020-08" db="EMBL/GenBank/DDBJ databases">
        <title>Plant Genome Project.</title>
        <authorList>
            <person name="Zhang R.-G."/>
        </authorList>
    </citation>
    <scope>NUCLEOTIDE SEQUENCE [LARGE SCALE GENOMIC DNA]</scope>
    <source>
        <tissue evidence="10">Rhizome</tissue>
    </source>
</reference>
<keyword evidence="4" id="KW-0378">Hydrolase</keyword>
<dbReference type="InterPro" id="IPR012341">
    <property type="entry name" value="6hp_glycosidase-like_sf"/>
</dbReference>
<evidence type="ECO:0000256" key="8">
    <source>
        <dbReference type="ARBA" id="ARBA00023326"/>
    </source>
</evidence>
<keyword evidence="11" id="KW-1185">Reference proteome</keyword>
<protein>
    <recommendedName>
        <fullName evidence="3">cellulase</fullName>
        <ecNumber evidence="3">3.2.1.4</ecNumber>
    </recommendedName>
</protein>
<evidence type="ECO:0000256" key="6">
    <source>
        <dbReference type="ARBA" id="ARBA00023277"/>
    </source>
</evidence>
<proteinExistence type="inferred from homology"/>
<dbReference type="GO" id="GO:0030245">
    <property type="term" value="P:cellulose catabolic process"/>
    <property type="evidence" value="ECO:0007669"/>
    <property type="project" value="UniProtKB-KW"/>
</dbReference>
<keyword evidence="8" id="KW-0624">Polysaccharide degradation</keyword>
<dbReference type="Proteomes" id="UP000734854">
    <property type="component" value="Unassembled WGS sequence"/>
</dbReference>
<dbReference type="AlphaFoldDB" id="A0A8J5ES65"/>
<evidence type="ECO:0000256" key="3">
    <source>
        <dbReference type="ARBA" id="ARBA00012601"/>
    </source>
</evidence>
<keyword evidence="5" id="KW-0136">Cellulose degradation</keyword>
<comment type="similarity">
    <text evidence="2">Belongs to the glycosyl hydrolase 9 (cellulase E) family.</text>
</comment>
<dbReference type="Gene3D" id="1.50.10.10">
    <property type="match status" value="1"/>
</dbReference>
<evidence type="ECO:0000256" key="2">
    <source>
        <dbReference type="ARBA" id="ARBA00007072"/>
    </source>
</evidence>
<evidence type="ECO:0000256" key="4">
    <source>
        <dbReference type="ARBA" id="ARBA00022801"/>
    </source>
</evidence>
<comment type="caution">
    <text evidence="10">The sequence shown here is derived from an EMBL/GenBank/DDBJ whole genome shotgun (WGS) entry which is preliminary data.</text>
</comment>
<dbReference type="InterPro" id="IPR001701">
    <property type="entry name" value="Glyco_hydro_9"/>
</dbReference>
<keyword evidence="7" id="KW-0326">Glycosidase</keyword>
<name>A0A8J5ES65_ZINOF</name>
<gene>
    <name evidence="10" type="ORF">ZIOFF_069942</name>
</gene>
<dbReference type="EC" id="3.2.1.4" evidence="3"/>
<dbReference type="InterPro" id="IPR008928">
    <property type="entry name" value="6-hairpin_glycosidase_sf"/>
</dbReference>
<evidence type="ECO:0000256" key="1">
    <source>
        <dbReference type="ARBA" id="ARBA00000966"/>
    </source>
</evidence>
<evidence type="ECO:0000256" key="5">
    <source>
        <dbReference type="ARBA" id="ARBA00023001"/>
    </source>
</evidence>